<gene>
    <name evidence="5" type="ORF">GQ602_005419</name>
</gene>
<keyword evidence="1" id="KW-0540">Nuclease</keyword>
<accession>A0A8H4Q3B2</accession>
<evidence type="ECO:0000256" key="4">
    <source>
        <dbReference type="SAM" id="SignalP"/>
    </source>
</evidence>
<dbReference type="OrthoDB" id="5425539at2759"/>
<feature type="signal peptide" evidence="4">
    <location>
        <begin position="1"/>
        <end position="20"/>
    </location>
</feature>
<comment type="caution">
    <text evidence="5">The sequence shown here is derived from an EMBL/GenBank/DDBJ whole genome shotgun (WGS) entry which is preliminary data.</text>
</comment>
<dbReference type="GO" id="GO:0003723">
    <property type="term" value="F:RNA binding"/>
    <property type="evidence" value="ECO:0007669"/>
    <property type="project" value="InterPro"/>
</dbReference>
<dbReference type="EMBL" id="JAACLJ010000006">
    <property type="protein sequence ID" value="KAF4584046.1"/>
    <property type="molecule type" value="Genomic_DNA"/>
</dbReference>
<feature type="chain" id="PRO_5034361648" evidence="4">
    <location>
        <begin position="21"/>
        <end position="164"/>
    </location>
</feature>
<evidence type="ECO:0000313" key="6">
    <source>
        <dbReference type="Proteomes" id="UP000562929"/>
    </source>
</evidence>
<dbReference type="InterPro" id="IPR016191">
    <property type="entry name" value="Ribonuclease/ribotoxin"/>
</dbReference>
<evidence type="ECO:0000256" key="1">
    <source>
        <dbReference type="ARBA" id="ARBA00022722"/>
    </source>
</evidence>
<feature type="region of interest" description="Disordered" evidence="3">
    <location>
        <begin position="49"/>
        <end position="71"/>
    </location>
</feature>
<name>A0A8H4Q3B2_9HYPO</name>
<keyword evidence="6" id="KW-1185">Reference proteome</keyword>
<dbReference type="SUPFAM" id="SSF53933">
    <property type="entry name" value="Microbial ribonucleases"/>
    <property type="match status" value="1"/>
</dbReference>
<dbReference type="Gene3D" id="3.10.450.30">
    <property type="entry name" value="Microbial ribonucleases"/>
    <property type="match status" value="1"/>
</dbReference>
<dbReference type="GO" id="GO:0016787">
    <property type="term" value="F:hydrolase activity"/>
    <property type="evidence" value="ECO:0007669"/>
    <property type="project" value="UniProtKB-KW"/>
</dbReference>
<proteinExistence type="predicted"/>
<sequence length="164" mass="18218">MRFAALLTLATTLLTPLTLALPSESSGQLQASPADLSALAAKLKLKVNRKPGKGSTCPETKNPRRKPHSKRLYTDNQITKAFMVGATYAANDRQVGEEGLKFPCGKNLMEFPIQEDNQEFKRGGTDEIPDRVVFEYTKNKKEFIVKYCGVMRHGPGKDFLLCPE</sequence>
<reference evidence="5 6" key="1">
    <citation type="journal article" date="2020" name="G3 (Bethesda)">
        <title>Genetic Underpinnings of Host Manipulation by Ophiocordyceps as Revealed by Comparative Transcriptomics.</title>
        <authorList>
            <person name="Will I."/>
            <person name="Das B."/>
            <person name="Trinh T."/>
            <person name="Brachmann A."/>
            <person name="Ohm R.A."/>
            <person name="de Bekker C."/>
        </authorList>
    </citation>
    <scope>NUCLEOTIDE SEQUENCE [LARGE SCALE GENOMIC DNA]</scope>
    <source>
        <strain evidence="5 6">EC05</strain>
    </source>
</reference>
<keyword evidence="2" id="KW-0378">Hydrolase</keyword>
<protein>
    <submittedName>
        <fullName evidence="5">Guanyl-specific ribonuclease</fullName>
    </submittedName>
</protein>
<evidence type="ECO:0000256" key="3">
    <source>
        <dbReference type="SAM" id="MobiDB-lite"/>
    </source>
</evidence>
<evidence type="ECO:0000313" key="5">
    <source>
        <dbReference type="EMBL" id="KAF4584046.1"/>
    </source>
</evidence>
<organism evidence="5 6">
    <name type="scientific">Ophiocordyceps camponoti-floridani</name>
    <dbReference type="NCBI Taxonomy" id="2030778"/>
    <lineage>
        <taxon>Eukaryota</taxon>
        <taxon>Fungi</taxon>
        <taxon>Dikarya</taxon>
        <taxon>Ascomycota</taxon>
        <taxon>Pezizomycotina</taxon>
        <taxon>Sordariomycetes</taxon>
        <taxon>Hypocreomycetidae</taxon>
        <taxon>Hypocreales</taxon>
        <taxon>Ophiocordycipitaceae</taxon>
        <taxon>Ophiocordyceps</taxon>
    </lineage>
</organism>
<dbReference type="GO" id="GO:0004540">
    <property type="term" value="F:RNA nuclease activity"/>
    <property type="evidence" value="ECO:0007669"/>
    <property type="project" value="InterPro"/>
</dbReference>
<keyword evidence="4" id="KW-0732">Signal</keyword>
<dbReference type="AlphaFoldDB" id="A0A8H4Q3B2"/>
<dbReference type="Proteomes" id="UP000562929">
    <property type="component" value="Unassembled WGS sequence"/>
</dbReference>
<evidence type="ECO:0000256" key="2">
    <source>
        <dbReference type="ARBA" id="ARBA00022801"/>
    </source>
</evidence>